<keyword evidence="2" id="KW-0812">Transmembrane</keyword>
<feature type="region of interest" description="Disordered" evidence="1">
    <location>
        <begin position="58"/>
        <end position="99"/>
    </location>
</feature>
<evidence type="ECO:0000259" key="3">
    <source>
        <dbReference type="Pfam" id="PF18142"/>
    </source>
</evidence>
<feature type="domain" description="SMODS and SLOG-associating 2TM effector" evidence="3">
    <location>
        <begin position="162"/>
        <end position="282"/>
    </location>
</feature>
<keyword evidence="5" id="KW-1185">Reference proteome</keyword>
<evidence type="ECO:0000313" key="4">
    <source>
        <dbReference type="EMBL" id="KAK6958396.1"/>
    </source>
</evidence>
<feature type="region of interest" description="Disordered" evidence="1">
    <location>
        <begin position="289"/>
        <end position="316"/>
    </location>
</feature>
<keyword evidence="2" id="KW-1133">Transmembrane helix</keyword>
<sequence length="316" mass="34156">MVNPVPRFCPKERAPGREINVSNSASSLNKFGTKKSYLLARSLARGLATMSDIKDVHSPLLSPGSRTSVPQISPPSLPKSSKAPASPHKPSISNPTPIDPAPIKTITNMSWGAPAGLAIRGPNDENLVIFRKALGINYARETTESGTLEEGRKTAVGIYKTVIETQRIKGLQNALLTAFLYLCYFAQIVIGAALTAMGPNSSRYETIITVFGAINTILAGILALIKGSGQPQRLEKDRIGFRRLQDWIEETEALLAVGVIGRNRKEVGLLVESAFKRYNAAKMSVENNSPDFYVNQPDSDDNTPDTAGKPLRPSSL</sequence>
<dbReference type="NCBIfam" id="NF033635">
    <property type="entry name" value="SLATT_fungal"/>
    <property type="match status" value="1"/>
</dbReference>
<protein>
    <recommendedName>
        <fullName evidence="3">SMODS and SLOG-associating 2TM effector domain-containing protein</fullName>
    </recommendedName>
</protein>
<feature type="transmembrane region" description="Helical" evidence="2">
    <location>
        <begin position="206"/>
        <end position="225"/>
    </location>
</feature>
<dbReference type="PANTHER" id="PTHR38793:SF3">
    <property type="entry name" value="SMODS AND SLOG-ASSOCIATING 2TM EFFECTOR DOMAIN-CONTAINING PROTEIN"/>
    <property type="match status" value="1"/>
</dbReference>
<evidence type="ECO:0000313" key="5">
    <source>
        <dbReference type="Proteomes" id="UP001369815"/>
    </source>
</evidence>
<dbReference type="EMBL" id="JBANMG010000001">
    <property type="protein sequence ID" value="KAK6958396.1"/>
    <property type="molecule type" value="Genomic_DNA"/>
</dbReference>
<organism evidence="4 5">
    <name type="scientific">Daldinia eschscholtzii</name>
    <dbReference type="NCBI Taxonomy" id="292717"/>
    <lineage>
        <taxon>Eukaryota</taxon>
        <taxon>Fungi</taxon>
        <taxon>Dikarya</taxon>
        <taxon>Ascomycota</taxon>
        <taxon>Pezizomycotina</taxon>
        <taxon>Sordariomycetes</taxon>
        <taxon>Xylariomycetidae</taxon>
        <taxon>Xylariales</taxon>
        <taxon>Hypoxylaceae</taxon>
        <taxon>Daldinia</taxon>
    </lineage>
</organism>
<evidence type="ECO:0000256" key="2">
    <source>
        <dbReference type="SAM" id="Phobius"/>
    </source>
</evidence>
<reference evidence="4 5" key="1">
    <citation type="journal article" date="2024" name="Front Chem Biol">
        <title>Unveiling the potential of Daldinia eschscholtzii MFLUCC 19-0629 through bioactivity and bioinformatics studies for enhanced sustainable agriculture production.</title>
        <authorList>
            <person name="Brooks S."/>
            <person name="Weaver J.A."/>
            <person name="Klomchit A."/>
            <person name="Alharthi S.A."/>
            <person name="Onlamun T."/>
            <person name="Nurani R."/>
            <person name="Vong T.K."/>
            <person name="Alberti F."/>
            <person name="Greco C."/>
        </authorList>
    </citation>
    <scope>NUCLEOTIDE SEQUENCE [LARGE SCALE GENOMIC DNA]</scope>
    <source>
        <strain evidence="4">MFLUCC 19-0629</strain>
    </source>
</reference>
<dbReference type="AlphaFoldDB" id="A0AAX6N0U8"/>
<feature type="compositionally biased region" description="Low complexity" evidence="1">
    <location>
        <begin position="78"/>
        <end position="93"/>
    </location>
</feature>
<proteinExistence type="predicted"/>
<dbReference type="InterPro" id="IPR041622">
    <property type="entry name" value="SLATT_fungi"/>
</dbReference>
<name>A0AAX6N0U8_9PEZI</name>
<dbReference type="PANTHER" id="PTHR38793">
    <property type="entry name" value="SLATT_FUNGAL DOMAIN-CONTAINING PROTEIN-RELATED"/>
    <property type="match status" value="1"/>
</dbReference>
<dbReference type="Pfam" id="PF18142">
    <property type="entry name" value="SLATT_fungal"/>
    <property type="match status" value="1"/>
</dbReference>
<keyword evidence="2" id="KW-0472">Membrane</keyword>
<dbReference type="Proteomes" id="UP001369815">
    <property type="component" value="Unassembled WGS sequence"/>
</dbReference>
<feature type="transmembrane region" description="Helical" evidence="2">
    <location>
        <begin position="174"/>
        <end position="194"/>
    </location>
</feature>
<comment type="caution">
    <text evidence="4">The sequence shown here is derived from an EMBL/GenBank/DDBJ whole genome shotgun (WGS) entry which is preliminary data.</text>
</comment>
<evidence type="ECO:0000256" key="1">
    <source>
        <dbReference type="SAM" id="MobiDB-lite"/>
    </source>
</evidence>
<accession>A0AAX6N0U8</accession>
<gene>
    <name evidence="4" type="ORF">Daesc_001195</name>
</gene>